<evidence type="ECO:0000256" key="1">
    <source>
        <dbReference type="SAM" id="Phobius"/>
    </source>
</evidence>
<evidence type="ECO:0000313" key="3">
    <source>
        <dbReference type="Proteomes" id="UP001247542"/>
    </source>
</evidence>
<comment type="caution">
    <text evidence="2">The sequence shown here is derived from an EMBL/GenBank/DDBJ whole genome shotgun (WGS) entry which is preliminary data.</text>
</comment>
<dbReference type="EMBL" id="JASXSX010000001">
    <property type="protein sequence ID" value="MDT3766686.1"/>
    <property type="molecule type" value="Genomic_DNA"/>
</dbReference>
<protein>
    <submittedName>
        <fullName evidence="2">Uncharacterized protein</fullName>
    </submittedName>
</protein>
<dbReference type="RefSeq" id="WP_313271783.1">
    <property type="nucleotide sequence ID" value="NZ_JASXSX010000001.1"/>
</dbReference>
<sequence length="126" mass="14435">MHTEPNRSAIYWKLILVATVVLTLLATAWFVRFSNRSEAEVQNLANKTVSTINKKNYEQLERILNNPVATQTLRNEVENKHVHLGQVEETDPHSGFFTVLVPDSTHKEVFIYVTKNESGSWWASIP</sequence>
<keyword evidence="3" id="KW-1185">Reference proteome</keyword>
<reference evidence="2 3" key="1">
    <citation type="submission" date="2023-06" db="EMBL/GenBank/DDBJ databases">
        <title>Draft genome sequence of Gleimia hominis type strain CCUG 57540T.</title>
        <authorList>
            <person name="Salva-Serra F."/>
            <person name="Cardew S."/>
            <person name="Jensie Markopoulos S."/>
            <person name="Ohlen M."/>
            <person name="Inganas E."/>
            <person name="Svensson-Stadler L."/>
            <person name="Moore E.R.B."/>
        </authorList>
    </citation>
    <scope>NUCLEOTIDE SEQUENCE [LARGE SCALE GENOMIC DNA]</scope>
    <source>
        <strain evidence="2 3">CCUG 57540</strain>
    </source>
</reference>
<dbReference type="Proteomes" id="UP001247542">
    <property type="component" value="Unassembled WGS sequence"/>
</dbReference>
<feature type="transmembrane region" description="Helical" evidence="1">
    <location>
        <begin position="12"/>
        <end position="31"/>
    </location>
</feature>
<organism evidence="2 3">
    <name type="scientific">Gleimia hominis</name>
    <dbReference type="NCBI Taxonomy" id="595468"/>
    <lineage>
        <taxon>Bacteria</taxon>
        <taxon>Bacillati</taxon>
        <taxon>Actinomycetota</taxon>
        <taxon>Actinomycetes</taxon>
        <taxon>Actinomycetales</taxon>
        <taxon>Actinomycetaceae</taxon>
        <taxon>Gleimia</taxon>
    </lineage>
</organism>
<keyword evidence="1" id="KW-0812">Transmembrane</keyword>
<name>A0ABU3I9R9_9ACTO</name>
<keyword evidence="1" id="KW-0472">Membrane</keyword>
<keyword evidence="1" id="KW-1133">Transmembrane helix</keyword>
<proteinExistence type="predicted"/>
<accession>A0ABU3I9R9</accession>
<evidence type="ECO:0000313" key="2">
    <source>
        <dbReference type="EMBL" id="MDT3766686.1"/>
    </source>
</evidence>
<gene>
    <name evidence="2" type="ORF">QS713_01210</name>
</gene>